<keyword evidence="1" id="KW-0812">Transmembrane</keyword>
<dbReference type="Proteomes" id="UP001470230">
    <property type="component" value="Unassembled WGS sequence"/>
</dbReference>
<comment type="caution">
    <text evidence="2">The sequence shown here is derived from an EMBL/GenBank/DDBJ whole genome shotgun (WGS) entry which is preliminary data.</text>
</comment>
<dbReference type="Gene3D" id="3.80.10.10">
    <property type="entry name" value="Ribonuclease Inhibitor"/>
    <property type="match status" value="2"/>
</dbReference>
<gene>
    <name evidence="2" type="ORF">M9Y10_020073</name>
</gene>
<sequence length="436" mass="48256">MSNAFVGLDNIKLVLPKTEDYLAYDDESLVKDDVKEDERWCGIKIDPKFLPEMLYFIVNGDEYKSRKLQNIKNGSLGQTSSILLDVPQIVYLKLNGGLVEPEDLKNTVSGYTTIETFEAVIGTISEISRGTFEGCTSLREITIHPEVIIGLNALQNIPSLTKLTMTNLQTIRGAELKGDTGLQEVSFPLLKTVPDELFSGLSKLSSVNLKDAKIMLKGVFKNCVLLETLEFPSLETMNGDSQFEGCSKLRTIDLSKLKTVQQESANIFKGCIELSELKLGLTPPILFNTQIFENSKLPKLILPDETGFQNYVSQSTVNPQNNHYMWRGIDIGIEKKNDEVICPSCPEPEECICSSCPEQVECPKPSDCPSSPEGSYSEIVDISCPEVKEVSKGKNKTAIILGVVLGAIIVFMGFVIGYLIYTNHKIMHSEAEMGEI</sequence>
<dbReference type="PANTHER" id="PTHR45661">
    <property type="entry name" value="SURFACE ANTIGEN"/>
    <property type="match status" value="1"/>
</dbReference>
<reference evidence="2 3" key="1">
    <citation type="submission" date="2024-04" db="EMBL/GenBank/DDBJ databases">
        <title>Tritrichomonas musculus Genome.</title>
        <authorList>
            <person name="Alves-Ferreira E."/>
            <person name="Grigg M."/>
            <person name="Lorenzi H."/>
            <person name="Galac M."/>
        </authorList>
    </citation>
    <scope>NUCLEOTIDE SEQUENCE [LARGE SCALE GENOMIC DNA]</scope>
    <source>
        <strain evidence="2 3">EAF2021</strain>
    </source>
</reference>
<dbReference type="InterPro" id="IPR026906">
    <property type="entry name" value="LRR_5"/>
</dbReference>
<dbReference type="Pfam" id="PF13306">
    <property type="entry name" value="LRR_5"/>
    <property type="match status" value="1"/>
</dbReference>
<keyword evidence="3" id="KW-1185">Reference proteome</keyword>
<organism evidence="2 3">
    <name type="scientific">Tritrichomonas musculus</name>
    <dbReference type="NCBI Taxonomy" id="1915356"/>
    <lineage>
        <taxon>Eukaryota</taxon>
        <taxon>Metamonada</taxon>
        <taxon>Parabasalia</taxon>
        <taxon>Tritrichomonadida</taxon>
        <taxon>Tritrichomonadidae</taxon>
        <taxon>Tritrichomonas</taxon>
    </lineage>
</organism>
<proteinExistence type="predicted"/>
<dbReference type="PANTHER" id="PTHR45661:SF3">
    <property type="entry name" value="IG-LIKE DOMAIN-CONTAINING PROTEIN"/>
    <property type="match status" value="1"/>
</dbReference>
<keyword evidence="1" id="KW-1133">Transmembrane helix</keyword>
<accession>A0ABR2HF60</accession>
<evidence type="ECO:0000313" key="2">
    <source>
        <dbReference type="EMBL" id="KAK8846072.1"/>
    </source>
</evidence>
<keyword evidence="1" id="KW-0472">Membrane</keyword>
<protein>
    <submittedName>
        <fullName evidence="2">Beta-1,3-glucan linked protein</fullName>
    </submittedName>
</protein>
<dbReference type="InterPro" id="IPR053139">
    <property type="entry name" value="Surface_bspA-like"/>
</dbReference>
<evidence type="ECO:0000256" key="1">
    <source>
        <dbReference type="SAM" id="Phobius"/>
    </source>
</evidence>
<dbReference type="EMBL" id="JAPFFF010000029">
    <property type="protein sequence ID" value="KAK8846072.1"/>
    <property type="molecule type" value="Genomic_DNA"/>
</dbReference>
<name>A0ABR2HF60_9EUKA</name>
<feature type="transmembrane region" description="Helical" evidence="1">
    <location>
        <begin position="398"/>
        <end position="421"/>
    </location>
</feature>
<dbReference type="InterPro" id="IPR032675">
    <property type="entry name" value="LRR_dom_sf"/>
</dbReference>
<dbReference type="SUPFAM" id="SSF52058">
    <property type="entry name" value="L domain-like"/>
    <property type="match status" value="1"/>
</dbReference>
<evidence type="ECO:0000313" key="3">
    <source>
        <dbReference type="Proteomes" id="UP001470230"/>
    </source>
</evidence>